<evidence type="ECO:0000256" key="2">
    <source>
        <dbReference type="ARBA" id="ARBA00023002"/>
    </source>
</evidence>
<dbReference type="AlphaFoldDB" id="A0A7D8YI48"/>
<evidence type="ECO:0000313" key="5">
    <source>
        <dbReference type="Proteomes" id="UP000481288"/>
    </source>
</evidence>
<dbReference type="CDD" id="cd05259">
    <property type="entry name" value="PCBER_SDR_a"/>
    <property type="match status" value="1"/>
</dbReference>
<dbReference type="Proteomes" id="UP000481288">
    <property type="component" value="Unassembled WGS sequence"/>
</dbReference>
<comment type="caution">
    <text evidence="4">The sequence shown here is derived from an EMBL/GenBank/DDBJ whole genome shotgun (WGS) entry which is preliminary data.</text>
</comment>
<dbReference type="PANTHER" id="PTHR47706:SF7">
    <property type="entry name" value="CIPA-LIKE, PUTATIVE (AFU_ORTHOLOGUE AFUA_1G01630)-RELATED"/>
    <property type="match status" value="1"/>
</dbReference>
<evidence type="ECO:0000259" key="3">
    <source>
        <dbReference type="Pfam" id="PF05368"/>
    </source>
</evidence>
<organism evidence="4 5">
    <name type="scientific">Lachnellula cervina</name>
    <dbReference type="NCBI Taxonomy" id="1316786"/>
    <lineage>
        <taxon>Eukaryota</taxon>
        <taxon>Fungi</taxon>
        <taxon>Dikarya</taxon>
        <taxon>Ascomycota</taxon>
        <taxon>Pezizomycotina</taxon>
        <taxon>Leotiomycetes</taxon>
        <taxon>Helotiales</taxon>
        <taxon>Lachnaceae</taxon>
        <taxon>Lachnellula</taxon>
    </lineage>
</organism>
<dbReference type="Gene3D" id="3.40.50.720">
    <property type="entry name" value="NAD(P)-binding Rossmann-like Domain"/>
    <property type="match status" value="1"/>
</dbReference>
<reference evidence="4 5" key="1">
    <citation type="submission" date="2018-05" db="EMBL/GenBank/DDBJ databases">
        <title>Whole genome sequencing for identification of molecular markers to develop diagnostic detection tools for the regulated plant pathogen Lachnellula willkommii.</title>
        <authorList>
            <person name="Giroux E."/>
            <person name="Bilodeau G."/>
        </authorList>
    </citation>
    <scope>NUCLEOTIDE SEQUENCE [LARGE SCALE GENOMIC DNA]</scope>
    <source>
        <strain evidence="4 5">CBS 625.97</strain>
    </source>
</reference>
<dbReference type="OrthoDB" id="419598at2759"/>
<dbReference type="Pfam" id="PF05368">
    <property type="entry name" value="NmrA"/>
    <property type="match status" value="1"/>
</dbReference>
<keyword evidence="2" id="KW-0560">Oxidoreductase</keyword>
<dbReference type="SUPFAM" id="SSF51735">
    <property type="entry name" value="NAD(P)-binding Rossmann-fold domains"/>
    <property type="match status" value="1"/>
</dbReference>
<proteinExistence type="predicted"/>
<accession>A0A7D8YI48</accession>
<dbReference type="InterPro" id="IPR051609">
    <property type="entry name" value="NmrA/Isoflavone_reductase-like"/>
</dbReference>
<protein>
    <recommendedName>
        <fullName evidence="3">NmrA-like domain-containing protein</fullName>
    </recommendedName>
</protein>
<dbReference type="Gene3D" id="3.90.25.10">
    <property type="entry name" value="UDP-galactose 4-epimerase, domain 1"/>
    <property type="match status" value="1"/>
</dbReference>
<dbReference type="InterPro" id="IPR036291">
    <property type="entry name" value="NAD(P)-bd_dom_sf"/>
</dbReference>
<keyword evidence="1" id="KW-0521">NADP</keyword>
<keyword evidence="5" id="KW-1185">Reference proteome</keyword>
<dbReference type="InterPro" id="IPR045312">
    <property type="entry name" value="PCBER-like"/>
</dbReference>
<dbReference type="GO" id="GO:0016491">
    <property type="term" value="F:oxidoreductase activity"/>
    <property type="evidence" value="ECO:0007669"/>
    <property type="project" value="UniProtKB-KW"/>
</dbReference>
<dbReference type="EMBL" id="QGMG01001104">
    <property type="protein sequence ID" value="TVY50510.1"/>
    <property type="molecule type" value="Genomic_DNA"/>
</dbReference>
<name>A0A7D8YI48_9HELO</name>
<gene>
    <name evidence="4" type="ORF">LCER1_G009349</name>
</gene>
<dbReference type="InterPro" id="IPR008030">
    <property type="entry name" value="NmrA-like"/>
</dbReference>
<sequence length="337" mass="37224">MSQKYASEQPAGFNNHIQKVAIVGAGGNIGKHFAEELIKTGKHTVTALTRVDSKNTLPKGVKIAQVNYDDEKSLVSALSGQQFLVITLGVFAPPDTQLKIVKAAGKAGVPYIMPNVFGYDITNEKLSEEYLYANDIKICDDIQSVGVSSYVAMCCGFWYEWSLALGRDTFGFDFKDKKVTLFDDGETAVNVSTWGNCGRALAGLLSLKEIPHDAQDASPTVSQWKNKPLYISSFRVSQRDMLDSVNRVQGTTDRDWEIVSEPSIERYQRGIEDMKKGDQTGFSRGMYTRVFFQNGDSDFESSKGLQNALIGLPDDSLDKATKRALKMMGESGWNPYA</sequence>
<evidence type="ECO:0000313" key="4">
    <source>
        <dbReference type="EMBL" id="TVY50510.1"/>
    </source>
</evidence>
<evidence type="ECO:0000256" key="1">
    <source>
        <dbReference type="ARBA" id="ARBA00022857"/>
    </source>
</evidence>
<feature type="domain" description="NmrA-like" evidence="3">
    <location>
        <begin position="18"/>
        <end position="153"/>
    </location>
</feature>
<dbReference type="PANTHER" id="PTHR47706">
    <property type="entry name" value="NMRA-LIKE FAMILY PROTEIN"/>
    <property type="match status" value="1"/>
</dbReference>